<gene>
    <name evidence="2" type="ORF">FWK35_00023374</name>
</gene>
<comment type="caution">
    <text evidence="2">The sequence shown here is derived from an EMBL/GenBank/DDBJ whole genome shotgun (WGS) entry which is preliminary data.</text>
</comment>
<evidence type="ECO:0000313" key="2">
    <source>
        <dbReference type="EMBL" id="KAF0721229.1"/>
    </source>
</evidence>
<dbReference type="Proteomes" id="UP000478052">
    <property type="component" value="Unassembled WGS sequence"/>
</dbReference>
<keyword evidence="3" id="KW-1185">Reference proteome</keyword>
<dbReference type="SUPFAM" id="SSF53098">
    <property type="entry name" value="Ribonuclease H-like"/>
    <property type="match status" value="1"/>
</dbReference>
<dbReference type="AlphaFoldDB" id="A0A6G0W2Z6"/>
<reference evidence="2 3" key="1">
    <citation type="submission" date="2019-08" db="EMBL/GenBank/DDBJ databases">
        <title>Whole genome of Aphis craccivora.</title>
        <authorList>
            <person name="Voronova N.V."/>
            <person name="Shulinski R.S."/>
            <person name="Bandarenka Y.V."/>
            <person name="Zhorov D.G."/>
            <person name="Warner D."/>
        </authorList>
    </citation>
    <scope>NUCLEOTIDE SEQUENCE [LARGE SCALE GENOMIC DNA]</scope>
    <source>
        <strain evidence="2">180601</strain>
        <tissue evidence="2">Whole Body</tissue>
    </source>
</reference>
<dbReference type="PANTHER" id="PTHR45749:SF37">
    <property type="entry name" value="OS05G0311600 PROTEIN"/>
    <property type="match status" value="1"/>
</dbReference>
<dbReference type="Pfam" id="PF14291">
    <property type="entry name" value="DUF4371"/>
    <property type="match status" value="1"/>
</dbReference>
<evidence type="ECO:0000259" key="1">
    <source>
        <dbReference type="SMART" id="SM00597"/>
    </source>
</evidence>
<evidence type="ECO:0000313" key="3">
    <source>
        <dbReference type="Proteomes" id="UP000478052"/>
    </source>
</evidence>
<dbReference type="InterPro" id="IPR012337">
    <property type="entry name" value="RNaseH-like_sf"/>
</dbReference>
<dbReference type="GO" id="GO:0046983">
    <property type="term" value="F:protein dimerization activity"/>
    <property type="evidence" value="ECO:0007669"/>
    <property type="project" value="InterPro"/>
</dbReference>
<proteinExistence type="predicted"/>
<dbReference type="EMBL" id="VUJU01009261">
    <property type="protein sequence ID" value="KAF0721229.1"/>
    <property type="molecule type" value="Genomic_DNA"/>
</dbReference>
<organism evidence="2 3">
    <name type="scientific">Aphis craccivora</name>
    <name type="common">Cowpea aphid</name>
    <dbReference type="NCBI Taxonomy" id="307492"/>
    <lineage>
        <taxon>Eukaryota</taxon>
        <taxon>Metazoa</taxon>
        <taxon>Ecdysozoa</taxon>
        <taxon>Arthropoda</taxon>
        <taxon>Hexapoda</taxon>
        <taxon>Insecta</taxon>
        <taxon>Pterygota</taxon>
        <taxon>Neoptera</taxon>
        <taxon>Paraneoptera</taxon>
        <taxon>Hemiptera</taxon>
        <taxon>Sternorrhyncha</taxon>
        <taxon>Aphidomorpha</taxon>
        <taxon>Aphidoidea</taxon>
        <taxon>Aphididae</taxon>
        <taxon>Aphidini</taxon>
        <taxon>Aphis</taxon>
        <taxon>Aphis</taxon>
    </lineage>
</organism>
<feature type="non-terminal residue" evidence="2">
    <location>
        <position position="743"/>
    </location>
</feature>
<feature type="domain" description="TTF-type" evidence="1">
    <location>
        <begin position="74"/>
        <end position="167"/>
    </location>
</feature>
<dbReference type="PANTHER" id="PTHR45749">
    <property type="match status" value="1"/>
</dbReference>
<dbReference type="InterPro" id="IPR008906">
    <property type="entry name" value="HATC_C_dom"/>
</dbReference>
<dbReference type="SMART" id="SM00597">
    <property type="entry name" value="ZnF_TTF"/>
    <property type="match status" value="1"/>
</dbReference>
<accession>A0A6G0W2Z6</accession>
<dbReference type="InterPro" id="IPR006580">
    <property type="entry name" value="Znf_TTF"/>
</dbReference>
<protein>
    <submittedName>
        <fullName evidence="2">Zinc finger MYM-type protein 1-like</fullName>
    </submittedName>
</protein>
<name>A0A6G0W2Z6_APHCR</name>
<dbReference type="OrthoDB" id="6586588at2759"/>
<dbReference type="InterPro" id="IPR025398">
    <property type="entry name" value="DUF4371"/>
</dbReference>
<sequence>MFSIFNKKKNSNDRLNVLEHLPTPSSAINTESIIADKNDLNDVPIDDELDLGNLSSGPRQPILKEYPKTKFGSQNRGFTPSHFSEFNWLEYSIKKDSVFCFPCRIFGTARQTEDTFTIIGFNNWKKLCGSRDSKTKKSKLSLHVSTINHINLSSPNYQQPTRSTLTKIGSTYIKYLIDIVIFLGRQGLPFRGHRENDVALNKGNFKELCMLFSKHHIEFEKKYIFNSTNHTSWAIQNDLINICASYVRDNIVSEVKKCGMFSISCDEARSHKEEQMSICIRYTNNLEVKERFLGFVDVSYSQNADALYSSIIDFLHFCNLSDIPIVGQSFDGANVMSGQKGGVQTKLKQIYPYAIYIHCMAHKLNLVIVDTCKYLKDLRKLFNGLEAIYVHFSYPSKNKKFNEIQNQLGLKKTSLVQLSETRWACRFKSCSSVIQNYGVLIQFLKEEIDAQKNKDVAEAIGIDLCIISTIKSDEFVIYLFILEEDLQIIHILSNYLQSKSATLGNSKSLITGVITTLQEHRDSEQHYTTLWNEMLEFSTKYEISLEIPLQSVPKKRLRKEPSQLKAFVCLSTTSASDDHTVDIVETKKNYWQKKAYYCILDTMINVLKTRFSEESLQVVSSVDNLLKLNFEGSSFLIDHYKDLFGICNQSLMSEMSVLRNILGENSSLEEIKQHLTLYDGKVFPNFCKMFQVAVTLPVSTATCERSFSTMRRIKKWLRTCMNQDRFSNLSIMNIEKDIPINNE</sequence>
<dbReference type="Pfam" id="PF05699">
    <property type="entry name" value="Dimer_Tnp_hAT"/>
    <property type="match status" value="1"/>
</dbReference>